<feature type="non-terminal residue" evidence="2">
    <location>
        <position position="1"/>
    </location>
</feature>
<comment type="caution">
    <text evidence="2">The sequence shown here is derived from an EMBL/GenBank/DDBJ whole genome shotgun (WGS) entry which is preliminary data.</text>
</comment>
<evidence type="ECO:0000256" key="1">
    <source>
        <dbReference type="SAM" id="MobiDB-lite"/>
    </source>
</evidence>
<organism evidence="2">
    <name type="scientific">marine sediment metagenome</name>
    <dbReference type="NCBI Taxonomy" id="412755"/>
    <lineage>
        <taxon>unclassified sequences</taxon>
        <taxon>metagenomes</taxon>
        <taxon>ecological metagenomes</taxon>
    </lineage>
</organism>
<feature type="region of interest" description="Disordered" evidence="1">
    <location>
        <begin position="1"/>
        <end position="31"/>
    </location>
</feature>
<protein>
    <submittedName>
        <fullName evidence="2">Uncharacterized protein</fullName>
    </submittedName>
</protein>
<sequence length="217" mass="24142">KRKNPSKRTYKKRAKPIRKRAKTTRKGPKRRYYQTNMIQLTGGSGDVNPQWYAAELLQSGTNAVTTKEFANPVARGIFAKSGKATVMEILQIYVEMPPFDAIAAAAETQDTRMINLGTKNHGTVAVNLAEPSVFFHESHTRLGAFTEAGTYGYKDDLVYCWDLTDGAGHGFLVAGDYIYAQVDSAGYGLAATFYFKILYRFKNVSIKEYVGIVQGQQ</sequence>
<dbReference type="AlphaFoldDB" id="X1A0S4"/>
<evidence type="ECO:0000313" key="2">
    <source>
        <dbReference type="EMBL" id="GAG75379.1"/>
    </source>
</evidence>
<reference evidence="2" key="1">
    <citation type="journal article" date="2014" name="Front. Microbiol.">
        <title>High frequency of phylogenetically diverse reductive dehalogenase-homologous genes in deep subseafloor sedimentary metagenomes.</title>
        <authorList>
            <person name="Kawai M."/>
            <person name="Futagami T."/>
            <person name="Toyoda A."/>
            <person name="Takaki Y."/>
            <person name="Nishi S."/>
            <person name="Hori S."/>
            <person name="Arai W."/>
            <person name="Tsubouchi T."/>
            <person name="Morono Y."/>
            <person name="Uchiyama I."/>
            <person name="Ito T."/>
            <person name="Fujiyama A."/>
            <person name="Inagaki F."/>
            <person name="Takami H."/>
        </authorList>
    </citation>
    <scope>NUCLEOTIDE SEQUENCE</scope>
    <source>
        <strain evidence="2">Expedition CK06-06</strain>
    </source>
</reference>
<proteinExistence type="predicted"/>
<gene>
    <name evidence="2" type="ORF">S01H4_32766</name>
</gene>
<dbReference type="EMBL" id="BART01017171">
    <property type="protein sequence ID" value="GAG75379.1"/>
    <property type="molecule type" value="Genomic_DNA"/>
</dbReference>
<accession>X1A0S4</accession>
<name>X1A0S4_9ZZZZ</name>